<dbReference type="Proteomes" id="UP000008229">
    <property type="component" value="Chromosome"/>
</dbReference>
<keyword evidence="2" id="KW-1185">Reference proteome</keyword>
<name>D3FD14_CONWI</name>
<dbReference type="OrthoDB" id="9997495at2"/>
<dbReference type="AlphaFoldDB" id="D3FD14"/>
<organism evidence="1 2">
    <name type="scientific">Conexibacter woesei (strain DSM 14684 / CCUG 47730 / CIP 108061 / JCM 11494 / NBRC 100937 / ID131577)</name>
    <dbReference type="NCBI Taxonomy" id="469383"/>
    <lineage>
        <taxon>Bacteria</taxon>
        <taxon>Bacillati</taxon>
        <taxon>Actinomycetota</taxon>
        <taxon>Thermoleophilia</taxon>
        <taxon>Solirubrobacterales</taxon>
        <taxon>Conexibacteraceae</taxon>
        <taxon>Conexibacter</taxon>
    </lineage>
</organism>
<reference evidence="2" key="2">
    <citation type="submission" date="2010-01" db="EMBL/GenBank/DDBJ databases">
        <title>The complete genome of Conexibacter woesei DSM 14684.</title>
        <authorList>
            <consortium name="US DOE Joint Genome Institute (JGI-PGF)"/>
            <person name="Lucas S."/>
            <person name="Copeland A."/>
            <person name="Lapidus A."/>
            <person name="Glavina del Rio T."/>
            <person name="Dalin E."/>
            <person name="Tice H."/>
            <person name="Bruce D."/>
            <person name="Goodwin L."/>
            <person name="Pitluck S."/>
            <person name="Kyrpides N."/>
            <person name="Mavromatis K."/>
            <person name="Ivanova N."/>
            <person name="Mikhailova N."/>
            <person name="Chertkov O."/>
            <person name="Brettin T."/>
            <person name="Detter J.C."/>
            <person name="Han C."/>
            <person name="Larimer F."/>
            <person name="Land M."/>
            <person name="Hauser L."/>
            <person name="Markowitz V."/>
            <person name="Cheng J.-F."/>
            <person name="Hugenholtz P."/>
            <person name="Woyke T."/>
            <person name="Wu D."/>
            <person name="Pukall R."/>
            <person name="Steenblock K."/>
            <person name="Schneider S."/>
            <person name="Klenk H.-P."/>
            <person name="Eisen J.A."/>
        </authorList>
    </citation>
    <scope>NUCLEOTIDE SEQUENCE [LARGE SCALE GENOMIC DNA]</scope>
    <source>
        <strain evidence="2">DSM 14684 / CIP 108061 / JCM 11494 / NBRC 100937 / ID131577</strain>
    </source>
</reference>
<dbReference type="EMBL" id="CP001854">
    <property type="protein sequence ID" value="ADB51526.1"/>
    <property type="molecule type" value="Genomic_DNA"/>
</dbReference>
<evidence type="ECO:0000313" key="2">
    <source>
        <dbReference type="Proteomes" id="UP000008229"/>
    </source>
</evidence>
<accession>D3FD14</accession>
<protein>
    <submittedName>
        <fullName evidence="1">Uncharacterized protein</fullName>
    </submittedName>
</protein>
<gene>
    <name evidence="1" type="ordered locus">Cwoe_3107</name>
</gene>
<dbReference type="KEGG" id="cwo:Cwoe_3107"/>
<sequence length="445" mass="48274">MLPWSDRFASNDFIGWSWWGAGDTSYGLISTPRADDERIPRWRTGFERVGRFQVADPARLHAKVYKTWSPNGVSPADVSGSYRASYYVPSSYGIPPSAGATNIFQWKENVGGSSDPTWWVNMGGARWALSVGGARWIGPRPSGSDDRPVLFLNYWDNRWTRQVVFMQVPRDQWFEIRADVHEGVRIDFSVDGTAFDTALDSEYPVGTFARGGTGWTFGVGNYTQTLSTLYVGEAKYQPFDEPDGWEQVGHTEAIENGTSGQTKLPPGLTDGDALVMQVILTGDRAATAVTPTGWTKLSSHVTTGDVGTWLLYATTYRAGSTPAPLLQWGGASTGWTYGLGAYRGADDVTPVDTHATQVSGTPTLTPTSPAITTALDDSLLVWNAYDFWGWFASAWPAGFTANGPMLADKVAARRGSVAAQAGAFPSADTSWGASIVALKPRDYTP</sequence>
<evidence type="ECO:0000313" key="1">
    <source>
        <dbReference type="EMBL" id="ADB51526.1"/>
    </source>
</evidence>
<reference evidence="1 2" key="1">
    <citation type="journal article" date="2010" name="Stand. Genomic Sci.">
        <title>Complete genome sequence of Conexibacter woesei type strain (ID131577).</title>
        <authorList>
            <person name="Pukall R."/>
            <person name="Lapidus A."/>
            <person name="Glavina Del Rio T."/>
            <person name="Copeland A."/>
            <person name="Tice H."/>
            <person name="Cheng J.-F."/>
            <person name="Lucas S."/>
            <person name="Chen F."/>
            <person name="Nolan M."/>
            <person name="Bruce D."/>
            <person name="Goodwin L."/>
            <person name="Pitluck S."/>
            <person name="Mavromatis K."/>
            <person name="Ivanova N."/>
            <person name="Ovchinnikova G."/>
            <person name="Pati A."/>
            <person name="Chen A."/>
            <person name="Palaniappan K."/>
            <person name="Land M."/>
            <person name="Hauser L."/>
            <person name="Chang Y.-J."/>
            <person name="Jeffries C.D."/>
            <person name="Chain P."/>
            <person name="Meincke L."/>
            <person name="Sims D."/>
            <person name="Brettin T."/>
            <person name="Detter J.C."/>
            <person name="Rohde M."/>
            <person name="Goeker M."/>
            <person name="Bristow J."/>
            <person name="Eisen J.A."/>
            <person name="Markowitz V."/>
            <person name="Kyrpides N.C."/>
            <person name="Klenk H.-P."/>
            <person name="Hugenholtz P."/>
        </authorList>
    </citation>
    <scope>NUCLEOTIDE SEQUENCE [LARGE SCALE GENOMIC DNA]</scope>
    <source>
        <strain evidence="2">DSM 14684 / CIP 108061 / JCM 11494 / NBRC 100937 / ID131577</strain>
    </source>
</reference>
<proteinExistence type="predicted"/>
<dbReference type="HOGENOM" id="CLU_614976_0_0_11"/>
<dbReference type="RefSeq" id="WP_012934577.1">
    <property type="nucleotide sequence ID" value="NC_013739.1"/>
</dbReference>